<dbReference type="CDD" id="cd01823">
    <property type="entry name" value="SEST_like"/>
    <property type="match status" value="1"/>
</dbReference>
<sequence length="269" mass="27532">MRQSRIASRASSVLLAVACTLAGPATARPAPGSAALAYVALGDSYSSGVGAGDYLSAGLSCLRSTRSYPALWAAAHAPSSFSFTACNGAHTDDVLNKQLGPLGPHTGLVSLTVGGSDSGFAKVMATCALPGRTACLSAITAARSFVQGTLPGRLDVLYSAIRGKAPAARVVVLGYPHFYQLHGGCSRGLQDVERGALNDAVDGLNAVIAARAVAHGFTFADARTAFAGHEICSANPWMRSVDWLDPMQSYHPTAPGQSLGYLPLLSGAV</sequence>
<accession>A0ABV1U8G1</accession>
<feature type="domain" description="SGNH hydrolase-type esterase" evidence="2">
    <location>
        <begin position="40"/>
        <end position="257"/>
    </location>
</feature>
<feature type="signal peptide" evidence="1">
    <location>
        <begin position="1"/>
        <end position="27"/>
    </location>
</feature>
<keyword evidence="3" id="KW-0378">Hydrolase</keyword>
<evidence type="ECO:0000313" key="4">
    <source>
        <dbReference type="Proteomes" id="UP001470023"/>
    </source>
</evidence>
<dbReference type="EC" id="3.1.-.-" evidence="3"/>
<dbReference type="PANTHER" id="PTHR37981">
    <property type="entry name" value="LIPASE 2"/>
    <property type="match status" value="1"/>
</dbReference>
<dbReference type="PANTHER" id="PTHR37981:SF1">
    <property type="entry name" value="SGNH HYDROLASE-TYPE ESTERASE DOMAIN-CONTAINING PROTEIN"/>
    <property type="match status" value="1"/>
</dbReference>
<reference evidence="3 4" key="1">
    <citation type="submission" date="2024-06" db="EMBL/GenBank/DDBJ databases">
        <title>The Natural Products Discovery Center: Release of the First 8490 Sequenced Strains for Exploring Actinobacteria Biosynthetic Diversity.</title>
        <authorList>
            <person name="Kalkreuter E."/>
            <person name="Kautsar S.A."/>
            <person name="Yang D."/>
            <person name="Bader C.D."/>
            <person name="Teijaro C.N."/>
            <person name="Fluegel L."/>
            <person name="Davis C.M."/>
            <person name="Simpson J.R."/>
            <person name="Lauterbach L."/>
            <person name="Steele A.D."/>
            <person name="Gui C."/>
            <person name="Meng S."/>
            <person name="Li G."/>
            <person name="Viehrig K."/>
            <person name="Ye F."/>
            <person name="Su P."/>
            <person name="Kiefer A.F."/>
            <person name="Nichols A."/>
            <person name="Cepeda A.J."/>
            <person name="Yan W."/>
            <person name="Fan B."/>
            <person name="Jiang Y."/>
            <person name="Adhikari A."/>
            <person name="Zheng C.-J."/>
            <person name="Schuster L."/>
            <person name="Cowan T.M."/>
            <person name="Smanski M.J."/>
            <person name="Chevrette M.G."/>
            <person name="De Carvalho L.P.S."/>
            <person name="Shen B."/>
        </authorList>
    </citation>
    <scope>NUCLEOTIDE SEQUENCE [LARGE SCALE GENOMIC DNA]</scope>
    <source>
        <strain evidence="3 4">NPDC001166</strain>
    </source>
</reference>
<gene>
    <name evidence="3" type="ORF">ABT272_18000</name>
</gene>
<evidence type="ECO:0000256" key="1">
    <source>
        <dbReference type="SAM" id="SignalP"/>
    </source>
</evidence>
<name>A0ABV1U8G1_9ACTN</name>
<proteinExistence type="predicted"/>
<feature type="chain" id="PRO_5045059834" evidence="1">
    <location>
        <begin position="28"/>
        <end position="269"/>
    </location>
</feature>
<evidence type="ECO:0000313" key="3">
    <source>
        <dbReference type="EMBL" id="MER6429615.1"/>
    </source>
</evidence>
<dbReference type="EMBL" id="JBEPAZ010000013">
    <property type="protein sequence ID" value="MER6429615.1"/>
    <property type="molecule type" value="Genomic_DNA"/>
</dbReference>
<dbReference type="Proteomes" id="UP001470023">
    <property type="component" value="Unassembled WGS sequence"/>
</dbReference>
<comment type="caution">
    <text evidence="3">The sequence shown here is derived from an EMBL/GenBank/DDBJ whole genome shotgun (WGS) entry which is preliminary data.</text>
</comment>
<keyword evidence="4" id="KW-1185">Reference proteome</keyword>
<protein>
    <submittedName>
        <fullName evidence="3">SGNH/GDSL hydrolase family protein</fullName>
        <ecNumber evidence="3">3.1.-.-</ecNumber>
    </submittedName>
</protein>
<dbReference type="RefSeq" id="WP_123439135.1">
    <property type="nucleotide sequence ID" value="NZ_JBEOYA010000025.1"/>
</dbReference>
<dbReference type="Gene3D" id="3.40.50.1110">
    <property type="entry name" value="SGNH hydrolase"/>
    <property type="match status" value="1"/>
</dbReference>
<keyword evidence="1" id="KW-0732">Signal</keyword>
<dbReference type="Pfam" id="PF13472">
    <property type="entry name" value="Lipase_GDSL_2"/>
    <property type="match status" value="1"/>
</dbReference>
<evidence type="ECO:0000259" key="2">
    <source>
        <dbReference type="Pfam" id="PF13472"/>
    </source>
</evidence>
<dbReference type="GO" id="GO:0016787">
    <property type="term" value="F:hydrolase activity"/>
    <property type="evidence" value="ECO:0007669"/>
    <property type="project" value="UniProtKB-KW"/>
</dbReference>
<dbReference type="InterPro" id="IPR013830">
    <property type="entry name" value="SGNH_hydro"/>
</dbReference>
<organism evidence="3 4">
    <name type="scientific">Streptomyces sp. 900105245</name>
    <dbReference type="NCBI Taxonomy" id="3154379"/>
    <lineage>
        <taxon>Bacteria</taxon>
        <taxon>Bacillati</taxon>
        <taxon>Actinomycetota</taxon>
        <taxon>Actinomycetes</taxon>
        <taxon>Kitasatosporales</taxon>
        <taxon>Streptomycetaceae</taxon>
        <taxon>Streptomyces</taxon>
    </lineage>
</organism>
<dbReference type="InterPro" id="IPR037460">
    <property type="entry name" value="SEST-like"/>
</dbReference>
<dbReference type="SUPFAM" id="SSF52266">
    <property type="entry name" value="SGNH hydrolase"/>
    <property type="match status" value="1"/>
</dbReference>
<dbReference type="InterPro" id="IPR036514">
    <property type="entry name" value="SGNH_hydro_sf"/>
</dbReference>